<keyword evidence="2" id="KW-1185">Reference proteome</keyword>
<dbReference type="AlphaFoldDB" id="A0A0A1FA59"/>
<sequence length="61" mass="6752">MLTILECLRNFIKHNISFHFADRFSGAVVHLTTDDSSLAVANELPSPCLEPIRNLTARPSA</sequence>
<dbReference type="Proteomes" id="UP000030302">
    <property type="component" value="Chromosome"/>
</dbReference>
<organism evidence="1 2">
    <name type="scientific">Collimonas arenae</name>
    <dbReference type="NCBI Taxonomy" id="279058"/>
    <lineage>
        <taxon>Bacteria</taxon>
        <taxon>Pseudomonadati</taxon>
        <taxon>Pseudomonadota</taxon>
        <taxon>Betaproteobacteria</taxon>
        <taxon>Burkholderiales</taxon>
        <taxon>Oxalobacteraceae</taxon>
        <taxon>Collimonas</taxon>
    </lineage>
</organism>
<proteinExistence type="predicted"/>
<dbReference type="KEGG" id="care:LT85_1502"/>
<name>A0A0A1FA59_9BURK</name>
<reference evidence="2" key="1">
    <citation type="journal article" date="2014" name="Soil Biol. Biochem.">
        <title>Structure and function of bacterial communities in ageing soils: Insights from the Mendocino ecological staircase.</title>
        <authorList>
            <person name="Uroz S."/>
            <person name="Tech J.J."/>
            <person name="Sawaya N.A."/>
            <person name="Frey-Klett P."/>
            <person name="Leveau J.H.J."/>
        </authorList>
    </citation>
    <scope>NUCLEOTIDE SEQUENCE [LARGE SCALE GENOMIC DNA]</scope>
    <source>
        <strain evidence="2">Cal35</strain>
    </source>
</reference>
<dbReference type="HOGENOM" id="CLU_2914535_0_0_4"/>
<dbReference type="EMBL" id="CP009962">
    <property type="protein sequence ID" value="AIY40660.1"/>
    <property type="molecule type" value="Genomic_DNA"/>
</dbReference>
<evidence type="ECO:0000313" key="1">
    <source>
        <dbReference type="EMBL" id="AIY40660.1"/>
    </source>
</evidence>
<gene>
    <name evidence="1" type="ORF">LT85_1502</name>
</gene>
<accession>A0A0A1FA59</accession>
<evidence type="ECO:0000313" key="2">
    <source>
        <dbReference type="Proteomes" id="UP000030302"/>
    </source>
</evidence>
<protein>
    <submittedName>
        <fullName evidence="1">Uncharacterized protein</fullName>
    </submittedName>
</protein>